<dbReference type="KEGG" id="cvn:111117033"/>
<dbReference type="InterPro" id="IPR003690">
    <property type="entry name" value="MTERF"/>
</dbReference>
<comment type="similarity">
    <text evidence="1">Belongs to the mTERF family.</text>
</comment>
<proteinExistence type="inferred from homology"/>
<dbReference type="GO" id="GO:0006390">
    <property type="term" value="P:mitochondrial transcription"/>
    <property type="evidence" value="ECO:0007669"/>
    <property type="project" value="TreeGrafter"/>
</dbReference>
<protein>
    <submittedName>
        <fullName evidence="4">Transcription termination factor 3, mitochondrial-like</fullName>
    </submittedName>
</protein>
<keyword evidence="2" id="KW-0809">Transit peptide</keyword>
<dbReference type="GO" id="GO:0005739">
    <property type="term" value="C:mitochondrion"/>
    <property type="evidence" value="ECO:0007669"/>
    <property type="project" value="TreeGrafter"/>
</dbReference>
<dbReference type="PANTHER" id="PTHR13068">
    <property type="entry name" value="CGI-12 PROTEIN-RELATED"/>
    <property type="match status" value="1"/>
</dbReference>
<organism evidence="3 4">
    <name type="scientific">Crassostrea virginica</name>
    <name type="common">Eastern oyster</name>
    <dbReference type="NCBI Taxonomy" id="6565"/>
    <lineage>
        <taxon>Eukaryota</taxon>
        <taxon>Metazoa</taxon>
        <taxon>Spiralia</taxon>
        <taxon>Lophotrochozoa</taxon>
        <taxon>Mollusca</taxon>
        <taxon>Bivalvia</taxon>
        <taxon>Autobranchia</taxon>
        <taxon>Pteriomorphia</taxon>
        <taxon>Ostreida</taxon>
        <taxon>Ostreoidea</taxon>
        <taxon>Ostreidae</taxon>
        <taxon>Crassostrea</taxon>
    </lineage>
</organism>
<dbReference type="AlphaFoldDB" id="A0A8B8C7U3"/>
<evidence type="ECO:0000313" key="3">
    <source>
        <dbReference type="Proteomes" id="UP000694844"/>
    </source>
</evidence>
<reference evidence="3" key="1">
    <citation type="submission" date="2024-06" db="UniProtKB">
        <authorList>
            <consortium name="RefSeq"/>
        </authorList>
    </citation>
    <scope>NUCLEOTIDE SEQUENCE [LARGE SCALE GENOMIC DNA]</scope>
</reference>
<dbReference type="PANTHER" id="PTHR13068:SF112">
    <property type="entry name" value="TRANSCRIPTION TERMINATION FACTOR 3, MITOCHONDRIAL"/>
    <property type="match status" value="1"/>
</dbReference>
<name>A0A8B8C7U3_CRAVI</name>
<sequence>MFSKVIVRCGRSVTNLGHRVFASSFDQDKQSKMDPWEDLAQSVRRQSAKISQKGKKASFSENVTKDKELSGTEEELVLLGLRGDKTPPTTNVACSSNPPLNTKLVKKYFQTLSVNEVCDVMNSDLQSCTPETLAEVEAYLDAVDKLDPSSPEWDTMTSPLYHPDEDRGIRYNFLPRKSTNFEGYIKHSRTLQKLVMLGVDLSAVQNFPFIGNHIIRLDFERDIVPKLLFLKDLGVYDHNLGLVLTNNPYILEDPISKLQSVVGYLKSKKFSADMIGKMVSKHSMFLIMEIADVDSKLGMFQKMFHLTGDQLREISSLNPVLISHNRKKIQDVHFLLHKIWEFDHNQLKAMFIECPLIFAEDPKKSLQIRLEVLYDMEISNDKIAENPEVLLGDHHQVRRRHAFLREIGRAHYNPEREGYVALGSLAKYTTEKWCWKSGIPKEHYYAFLKTE</sequence>
<dbReference type="Pfam" id="PF02536">
    <property type="entry name" value="mTERF"/>
    <property type="match status" value="1"/>
</dbReference>
<dbReference type="GO" id="GO:0061668">
    <property type="term" value="P:mitochondrial ribosome assembly"/>
    <property type="evidence" value="ECO:0007669"/>
    <property type="project" value="TreeGrafter"/>
</dbReference>
<gene>
    <name evidence="4" type="primary">LOC111117033</name>
</gene>
<keyword evidence="3" id="KW-1185">Reference proteome</keyword>
<dbReference type="RefSeq" id="XP_022311807.1">
    <property type="nucleotide sequence ID" value="XM_022456099.1"/>
</dbReference>
<evidence type="ECO:0000313" key="4">
    <source>
        <dbReference type="RefSeq" id="XP_022311807.1"/>
    </source>
</evidence>
<dbReference type="InterPro" id="IPR038538">
    <property type="entry name" value="MTERF_sf"/>
</dbReference>
<dbReference type="SMART" id="SM00733">
    <property type="entry name" value="Mterf"/>
    <property type="match status" value="6"/>
</dbReference>
<dbReference type="OrthoDB" id="637682at2759"/>
<accession>A0A8B8C7U3</accession>
<reference evidence="4" key="2">
    <citation type="submission" date="2025-08" db="UniProtKB">
        <authorList>
            <consortium name="RefSeq"/>
        </authorList>
    </citation>
    <scope>IDENTIFICATION</scope>
    <source>
        <tissue evidence="4">Whole sample</tissue>
    </source>
</reference>
<dbReference type="Proteomes" id="UP000694844">
    <property type="component" value="Chromosome 1"/>
</dbReference>
<evidence type="ECO:0000256" key="2">
    <source>
        <dbReference type="ARBA" id="ARBA00022946"/>
    </source>
</evidence>
<dbReference type="Gene3D" id="1.25.70.10">
    <property type="entry name" value="Transcription termination factor 3, mitochondrial"/>
    <property type="match status" value="1"/>
</dbReference>
<dbReference type="GeneID" id="111117033"/>
<evidence type="ECO:0000256" key="1">
    <source>
        <dbReference type="ARBA" id="ARBA00007692"/>
    </source>
</evidence>
<dbReference type="GO" id="GO:0003676">
    <property type="term" value="F:nucleic acid binding"/>
    <property type="evidence" value="ECO:0007669"/>
    <property type="project" value="InterPro"/>
</dbReference>